<comment type="caution">
    <text evidence="1">The sequence shown here is derived from an EMBL/GenBank/DDBJ whole genome shotgun (WGS) entry which is preliminary data.</text>
</comment>
<dbReference type="PANTHER" id="PTHR36452:SF1">
    <property type="entry name" value="DUF2461 DOMAIN-CONTAINING PROTEIN"/>
    <property type="match status" value="1"/>
</dbReference>
<sequence>MAFSGIPEVAFDFYDDLETDNSRSFFEAHRSTYEESVRRPVQELCALLAEEFGEAKLFRPHRDVRFSKDKSPYKTHQGAYVATGPATGWYLEVSAAGVRVGAGFYDAEPARLAAIRAAVADERSGPALRRVLTTLEKRGFEVGGDRLKTSPRGYPADHPRISLLRHKTLAVSHVLGFGADVTSPALADLVRADWRACRPLLTWLERATA</sequence>
<proteinExistence type="predicted"/>
<dbReference type="PANTHER" id="PTHR36452">
    <property type="entry name" value="CHROMOSOME 12, WHOLE GENOME SHOTGUN SEQUENCE"/>
    <property type="match status" value="1"/>
</dbReference>
<reference evidence="1 2" key="1">
    <citation type="submission" date="2018-07" db="EMBL/GenBank/DDBJ databases">
        <title>Desertimonas flava gen. nov. sp. nov.</title>
        <authorList>
            <person name="Liu S."/>
        </authorList>
    </citation>
    <scope>NUCLEOTIDE SEQUENCE [LARGE SCALE GENOMIC DNA]</scope>
    <source>
        <strain evidence="1 2">16Sb5-5</strain>
    </source>
</reference>
<keyword evidence="2" id="KW-1185">Reference proteome</keyword>
<dbReference type="InterPro" id="IPR015996">
    <property type="entry name" value="UCP028451"/>
</dbReference>
<protein>
    <submittedName>
        <fullName evidence="1">DUF2461 domain-containing protein</fullName>
    </submittedName>
</protein>
<dbReference type="Pfam" id="PF09365">
    <property type="entry name" value="DUF2461"/>
    <property type="match status" value="1"/>
</dbReference>
<dbReference type="InterPro" id="IPR012808">
    <property type="entry name" value="CHP02453"/>
</dbReference>
<dbReference type="NCBIfam" id="TIGR02453">
    <property type="entry name" value="TIGR02453 family protein"/>
    <property type="match status" value="1"/>
</dbReference>
<name>A0A367YY20_9ACTN</name>
<accession>A0A367YY20</accession>
<evidence type="ECO:0000313" key="2">
    <source>
        <dbReference type="Proteomes" id="UP000252770"/>
    </source>
</evidence>
<dbReference type="AlphaFoldDB" id="A0A367YY20"/>
<dbReference type="EMBL" id="QOUI01000002">
    <property type="protein sequence ID" value="RCK70754.1"/>
    <property type="molecule type" value="Genomic_DNA"/>
</dbReference>
<dbReference type="PIRSF" id="PIRSF028451">
    <property type="entry name" value="UCP028451"/>
    <property type="match status" value="1"/>
</dbReference>
<gene>
    <name evidence="1" type="ORF">DT076_04965</name>
</gene>
<organism evidence="1 2">
    <name type="scientific">Desertihabitans brevis</name>
    <dbReference type="NCBI Taxonomy" id="2268447"/>
    <lineage>
        <taxon>Bacteria</taxon>
        <taxon>Bacillati</taxon>
        <taxon>Actinomycetota</taxon>
        <taxon>Actinomycetes</taxon>
        <taxon>Propionibacteriales</taxon>
        <taxon>Propionibacteriaceae</taxon>
        <taxon>Desertihabitans</taxon>
    </lineage>
</organism>
<dbReference type="RefSeq" id="WP_114125524.1">
    <property type="nucleotide sequence ID" value="NZ_QOUI01000002.1"/>
</dbReference>
<dbReference type="Proteomes" id="UP000252770">
    <property type="component" value="Unassembled WGS sequence"/>
</dbReference>
<evidence type="ECO:0000313" key="1">
    <source>
        <dbReference type="EMBL" id="RCK70754.1"/>
    </source>
</evidence>